<dbReference type="Gene3D" id="3.40.1730.10">
    <property type="entry name" value="pa0076 domain"/>
    <property type="match status" value="1"/>
</dbReference>
<dbReference type="InterPro" id="IPR017748">
    <property type="entry name" value="TagF"/>
</dbReference>
<evidence type="ECO:0000313" key="2">
    <source>
        <dbReference type="Proteomes" id="UP001169760"/>
    </source>
</evidence>
<gene>
    <name evidence="1" type="primary">tagF</name>
    <name evidence="1" type="ORF">Q4521_04930</name>
</gene>
<proteinExistence type="predicted"/>
<dbReference type="Proteomes" id="UP001169760">
    <property type="component" value="Unassembled WGS sequence"/>
</dbReference>
<dbReference type="AlphaFoldDB" id="A0AAW7X4J5"/>
<dbReference type="RefSeq" id="WP_303491472.1">
    <property type="nucleotide sequence ID" value="NZ_JAUOPB010000003.1"/>
</dbReference>
<dbReference type="PIRSF" id="PIRSF029287">
    <property type="entry name" value="UCP029287"/>
    <property type="match status" value="1"/>
</dbReference>
<organism evidence="1 2">
    <name type="scientific">Saccharophagus degradans</name>
    <dbReference type="NCBI Taxonomy" id="86304"/>
    <lineage>
        <taxon>Bacteria</taxon>
        <taxon>Pseudomonadati</taxon>
        <taxon>Pseudomonadota</taxon>
        <taxon>Gammaproteobacteria</taxon>
        <taxon>Cellvibrionales</taxon>
        <taxon>Cellvibrionaceae</taxon>
        <taxon>Saccharophagus</taxon>
    </lineage>
</organism>
<protein>
    <submittedName>
        <fullName evidence="1">Type VI secretion system-associated protein TagF</fullName>
    </submittedName>
</protein>
<accession>A0AAW7X4J5</accession>
<name>A0AAW7X4J5_9GAMM</name>
<sequence length="258" mass="29003">MEAVGDFQTNSTANPAPQTDTCGLFGKLPQQGDFISHFLPAAFTDVWHAWLQGCLGVSKEQLGDTWLDFYLTSPVWRFSLMPTIIHPQSVAGIMIPSVDEVGRYFPLTLVQIYNHTPWSAYLHGDAWFSQLESAALLALEEHTSYSNFIGNFEMLPSLQLPEFSNFETLHAQHSYAENIVVETPPTNSDQQLPLNLLHKAYQRIYGAYGIWWTQGSEHIAPTLLVNSGLPDAGQFAAMLDGNWQQWGWNLESILENKN</sequence>
<comment type="caution">
    <text evidence="1">The sequence shown here is derived from an EMBL/GenBank/DDBJ whole genome shotgun (WGS) entry which is preliminary data.</text>
</comment>
<reference evidence="1" key="1">
    <citation type="submission" date="2023-07" db="EMBL/GenBank/DDBJ databases">
        <title>Genome content predicts the carbon catabolic preferences of heterotrophic bacteria.</title>
        <authorList>
            <person name="Gralka M."/>
        </authorList>
    </citation>
    <scope>NUCLEOTIDE SEQUENCE</scope>
    <source>
        <strain evidence="1">I3M17_2</strain>
    </source>
</reference>
<dbReference type="Pfam" id="PF09867">
    <property type="entry name" value="TagF_N"/>
    <property type="match status" value="1"/>
</dbReference>
<dbReference type="EMBL" id="JAUOPB010000003">
    <property type="protein sequence ID" value="MDO6421807.1"/>
    <property type="molecule type" value="Genomic_DNA"/>
</dbReference>
<dbReference type="InterPro" id="IPR038225">
    <property type="entry name" value="TagF_sf"/>
</dbReference>
<evidence type="ECO:0000313" key="1">
    <source>
        <dbReference type="EMBL" id="MDO6421807.1"/>
    </source>
</evidence>
<dbReference type="NCBIfam" id="TIGR03373">
    <property type="entry name" value="VI_minor_4"/>
    <property type="match status" value="1"/>
</dbReference>